<dbReference type="Pfam" id="PF00676">
    <property type="entry name" value="E1_dh"/>
    <property type="match status" value="1"/>
</dbReference>
<evidence type="ECO:0000313" key="12">
    <source>
        <dbReference type="Proteomes" id="UP000219860"/>
    </source>
</evidence>
<evidence type="ECO:0000256" key="3">
    <source>
        <dbReference type="ARBA" id="ARBA00023052"/>
    </source>
</evidence>
<keyword evidence="2 6" id="KW-0560">Oxidoreductase</keyword>
<dbReference type="OMA" id="MLYEDMH"/>
<dbReference type="AlphaFoldDB" id="A0A113RND7"/>
<comment type="cofactor">
    <cofactor evidence="1">
        <name>thiamine diphosphate</name>
        <dbReference type="ChEBI" id="CHEBI:58937"/>
    </cofactor>
</comment>
<evidence type="ECO:0000256" key="1">
    <source>
        <dbReference type="ARBA" id="ARBA00001964"/>
    </source>
</evidence>
<dbReference type="InterPro" id="IPR050642">
    <property type="entry name" value="PDH_E1_Alpha_Subunit"/>
</dbReference>
<dbReference type="SUPFAM" id="SSF52518">
    <property type="entry name" value="Thiamin diphosphate-binding fold (THDP-binding)"/>
    <property type="match status" value="1"/>
</dbReference>
<evidence type="ECO:0000313" key="6">
    <source>
        <dbReference type="EMBL" id="CXI43292.1"/>
    </source>
</evidence>
<dbReference type="GO" id="GO:0004739">
    <property type="term" value="F:pyruvate dehydrogenase (acetyl-transferring) activity"/>
    <property type="evidence" value="ECO:0007669"/>
    <property type="project" value="UniProtKB-EC"/>
</dbReference>
<dbReference type="InterPro" id="IPR029061">
    <property type="entry name" value="THDP-binding"/>
</dbReference>
<dbReference type="VEuPathDB" id="PlasmoDB:PBANKA_0923800"/>
<evidence type="ECO:0000256" key="2">
    <source>
        <dbReference type="ARBA" id="ARBA00023002"/>
    </source>
</evidence>
<evidence type="ECO:0000259" key="5">
    <source>
        <dbReference type="Pfam" id="PF00676"/>
    </source>
</evidence>
<dbReference type="Proteomes" id="UP000219860">
    <property type="component" value="Chromosome 9"/>
</dbReference>
<feature type="chain" id="PRO_5014244238" evidence="4">
    <location>
        <begin position="22"/>
        <end position="589"/>
    </location>
</feature>
<evidence type="ECO:0000313" key="10">
    <source>
        <dbReference type="EMBL" id="SCO62066.1"/>
    </source>
</evidence>
<dbReference type="Gene3D" id="3.40.50.970">
    <property type="match status" value="1"/>
</dbReference>
<dbReference type="EMBL" id="LT614635">
    <property type="protein sequence ID" value="SCN25374.1"/>
    <property type="molecule type" value="Genomic_DNA"/>
</dbReference>
<accession>A0A113RND7</accession>
<dbReference type="PANTHER" id="PTHR11516:SF60">
    <property type="entry name" value="PYRUVATE DEHYDROGENASE E1 COMPONENT SUBUNIT ALPHA"/>
    <property type="match status" value="1"/>
</dbReference>
<reference evidence="6 11" key="1">
    <citation type="submission" date="2016-02" db="EMBL/GenBank/DDBJ databases">
        <authorList>
            <consortium name="Pathogen Informatics"/>
        </authorList>
    </citation>
    <scope>NUCLEOTIDE SEQUENCE [LARGE SCALE GENOMIC DNA]</scope>
    <source>
        <strain evidence="6 11">K173</strain>
        <strain evidence="7 15">NK65 ny</strain>
        <strain evidence="8 14">NK65e</strain>
        <strain evidence="10 12">SP11 Antwerpcl1</strain>
        <strain evidence="9 13">SP11 RLL</strain>
    </source>
</reference>
<evidence type="ECO:0000313" key="7">
    <source>
        <dbReference type="EMBL" id="SCM22283.1"/>
    </source>
</evidence>
<dbReference type="Proteomes" id="UP000516480">
    <property type="component" value="Chromosome 9"/>
</dbReference>
<evidence type="ECO:0000313" key="11">
    <source>
        <dbReference type="Proteomes" id="UP000069549"/>
    </source>
</evidence>
<evidence type="ECO:0000313" key="9">
    <source>
        <dbReference type="EMBL" id="SCO60342.1"/>
    </source>
</evidence>
<evidence type="ECO:0000313" key="14">
    <source>
        <dbReference type="Proteomes" id="UP000220214"/>
    </source>
</evidence>
<proteinExistence type="predicted"/>
<feature type="signal peptide" evidence="4">
    <location>
        <begin position="1"/>
        <end position="21"/>
    </location>
</feature>
<dbReference type="EMBL" id="LT608145">
    <property type="protein sequence ID" value="SCM22283.1"/>
    <property type="molecule type" value="Genomic_DNA"/>
</dbReference>
<dbReference type="Proteomes" id="UP000220214">
    <property type="component" value="Chromosome 9"/>
</dbReference>
<dbReference type="CDD" id="cd02000">
    <property type="entry name" value="TPP_E1_PDC_ADC_BCADC"/>
    <property type="match status" value="1"/>
</dbReference>
<dbReference type="OrthoDB" id="10256198at2759"/>
<protein>
    <submittedName>
        <fullName evidence="6">Pyruvate dehydrogenase E1 component subunit alpha</fullName>
        <ecNumber evidence="6">1.2.4.1</ecNumber>
    </submittedName>
</protein>
<keyword evidence="4" id="KW-0732">Signal</keyword>
<feature type="domain" description="Dehydrogenase E1 component" evidence="5">
    <location>
        <begin position="169"/>
        <end position="508"/>
    </location>
</feature>
<organism evidence="6 11">
    <name type="scientific">Plasmodium berghei</name>
    <dbReference type="NCBI Taxonomy" id="5821"/>
    <lineage>
        <taxon>Eukaryota</taxon>
        <taxon>Sar</taxon>
        <taxon>Alveolata</taxon>
        <taxon>Apicomplexa</taxon>
        <taxon>Aconoidasida</taxon>
        <taxon>Haemosporida</taxon>
        <taxon>Plasmodiidae</taxon>
        <taxon>Plasmodium</taxon>
        <taxon>Plasmodium (Vinckeia)</taxon>
    </lineage>
</organism>
<keyword evidence="3" id="KW-0786">Thiamine pyrophosphate</keyword>
<dbReference type="Proteomes" id="UP000219974">
    <property type="component" value="Chromosome 9"/>
</dbReference>
<dbReference type="EC" id="1.2.4.1" evidence="6"/>
<dbReference type="Proteomes" id="UP000069549">
    <property type="component" value="Chromosome 9"/>
</dbReference>
<evidence type="ECO:0000256" key="4">
    <source>
        <dbReference type="SAM" id="SignalP"/>
    </source>
</evidence>
<sequence length="589" mass="68231">MVFNTLYFLFFTFLLIKKCMSLNIKTNKNKSMVVNFISGCNYNNLFTEENTRAHDTSYKFENLKIKTKKKNIGNRKTLNSIKNTESNSSKNGNPFEQFNSENIVKQPIINNVDIDEKYDKNNYINKLYENEFYNSTNYNVYIENNKLGKYISDVSISQNEICTLYEDMNLGRLFENLVAKLYYNKKISGFVHLYNGQEAISTGIIKNLRNSDFVVSTYRDHVHAISKNVPIKEILNELYGNYYGSTNHGKGGSMHIYSKKNNFIGGFGFIGEQIPISVGLAYSILYKKEFIQDISNQEYQTPLEIKNTLINTINNIKENSIKNNDNQIEQKDENDLDVVVCFLGDGTSNIGQFYESLNLASTYNLPIVFVIENNNWAIGMEGSRSSLGDLTNNYNKGQSFNITTYKVDGNDVLSIYKLAKKKINEIRKKKSGPILIEAITYRTRGHSLADPDLLRRLDEKTSWKKIDPIIQLTNYMKNNNIVDSIYFENTKKEIQKMLLDAQNDADSNFEKSKNIDVCKLYDNNVFAPSEITKYQTSYSKYKKYDQLSPNELAQYYQSYMNEINENFIKNEKNYYSKVFDKKELPLIIN</sequence>
<dbReference type="EMBL" id="LT608257">
    <property type="protein sequence ID" value="SCO62066.1"/>
    <property type="molecule type" value="Genomic_DNA"/>
</dbReference>
<keyword evidence="6" id="KW-0670">Pyruvate</keyword>
<evidence type="ECO:0000313" key="8">
    <source>
        <dbReference type="EMBL" id="SCN25374.1"/>
    </source>
</evidence>
<evidence type="ECO:0000313" key="15">
    <source>
        <dbReference type="Proteomes" id="UP000516480"/>
    </source>
</evidence>
<dbReference type="InterPro" id="IPR001017">
    <property type="entry name" value="DH_E1"/>
</dbReference>
<name>A0A113RND7_PLABE</name>
<dbReference type="PANTHER" id="PTHR11516">
    <property type="entry name" value="PYRUVATE DEHYDROGENASE E1 COMPONENT, ALPHA SUBUNIT BACTERIAL AND ORGANELLAR"/>
    <property type="match status" value="1"/>
</dbReference>
<dbReference type="GO" id="GO:0006086">
    <property type="term" value="P:pyruvate decarboxylation to acetyl-CoA"/>
    <property type="evidence" value="ECO:0007669"/>
    <property type="project" value="TreeGrafter"/>
</dbReference>
<gene>
    <name evidence="6" type="primary">pdhA</name>
    <name evidence="6" type="ORF">PBK173_000204100</name>
    <name evidence="8" type="ORF">PBNK65E_000196200</name>
    <name evidence="7" type="ORF">PBNK65NY_000195400</name>
    <name evidence="10" type="ORF">PBSP11A_000195200</name>
    <name evidence="9" type="ORF">PBSP11RLL_000195100</name>
</gene>
<dbReference type="EMBL" id="LT608273">
    <property type="protein sequence ID" value="SCO60342.1"/>
    <property type="molecule type" value="Genomic_DNA"/>
</dbReference>
<dbReference type="EMBL" id="LT160029">
    <property type="protein sequence ID" value="CXI43292.1"/>
    <property type="molecule type" value="Genomic_DNA"/>
</dbReference>
<evidence type="ECO:0000313" key="13">
    <source>
        <dbReference type="Proteomes" id="UP000219974"/>
    </source>
</evidence>